<dbReference type="KEGG" id="ska:CP970_39490"/>
<proteinExistence type="inferred from homology"/>
<accession>A0A5J6GL65</accession>
<keyword evidence="2" id="KW-0560">Oxidoreductase</keyword>
<evidence type="ECO:0000313" key="4">
    <source>
        <dbReference type="Proteomes" id="UP000325529"/>
    </source>
</evidence>
<dbReference type="Pfam" id="PF13561">
    <property type="entry name" value="adh_short_C2"/>
    <property type="match status" value="1"/>
</dbReference>
<dbReference type="CDD" id="cd05233">
    <property type="entry name" value="SDR_c"/>
    <property type="match status" value="1"/>
</dbReference>
<dbReference type="PRINTS" id="PR00081">
    <property type="entry name" value="GDHRDH"/>
</dbReference>
<dbReference type="PANTHER" id="PTHR43669:SF3">
    <property type="entry name" value="ALCOHOL DEHYDROGENASE, PUTATIVE (AFU_ORTHOLOGUE AFUA_3G03445)-RELATED"/>
    <property type="match status" value="1"/>
</dbReference>
<protein>
    <submittedName>
        <fullName evidence="3">SDR family oxidoreductase</fullName>
    </submittedName>
</protein>
<keyword evidence="4" id="KW-1185">Reference proteome</keyword>
<gene>
    <name evidence="3" type="ORF">CP970_39490</name>
</gene>
<dbReference type="RefSeq" id="WP_055549758.1">
    <property type="nucleotide sequence ID" value="NZ_CP023699.1"/>
</dbReference>
<comment type="similarity">
    <text evidence="1">Belongs to the short-chain dehydrogenases/reductases (SDR) family.</text>
</comment>
<organism evidence="3 4">
    <name type="scientific">Streptomyces kanamyceticus</name>
    <dbReference type="NCBI Taxonomy" id="1967"/>
    <lineage>
        <taxon>Bacteria</taxon>
        <taxon>Bacillati</taxon>
        <taxon>Actinomycetota</taxon>
        <taxon>Actinomycetes</taxon>
        <taxon>Kitasatosporales</taxon>
        <taxon>Streptomycetaceae</taxon>
        <taxon>Streptomyces</taxon>
    </lineage>
</organism>
<dbReference type="SUPFAM" id="SSF51735">
    <property type="entry name" value="NAD(P)-binding Rossmann-fold domains"/>
    <property type="match status" value="1"/>
</dbReference>
<dbReference type="GO" id="GO:0016491">
    <property type="term" value="F:oxidoreductase activity"/>
    <property type="evidence" value="ECO:0007669"/>
    <property type="project" value="UniProtKB-KW"/>
</dbReference>
<name>A0A5J6GL65_STRKN</name>
<evidence type="ECO:0000256" key="2">
    <source>
        <dbReference type="ARBA" id="ARBA00023002"/>
    </source>
</evidence>
<dbReference type="InterPro" id="IPR036291">
    <property type="entry name" value="NAD(P)-bd_dom_sf"/>
</dbReference>
<dbReference type="OrthoDB" id="4333339at2"/>
<evidence type="ECO:0000313" key="3">
    <source>
        <dbReference type="EMBL" id="QEU96209.1"/>
    </source>
</evidence>
<dbReference type="PANTHER" id="PTHR43669">
    <property type="entry name" value="5-KETO-D-GLUCONATE 5-REDUCTASE"/>
    <property type="match status" value="1"/>
</dbReference>
<sequence>MSQEPVVVIGASSGFGAALAQELTLRGHTVLAGARSPEGPGGVPYQAVDVTSEESVAAFFTEAAARFGAPYGFVYCPADSSAVGPGWEVPVEEVSRVVDVTFVGFVRCLRHVVPPMKERGRGSVLAIGSRGARVPVPALAAYCAGKAALEQHVRCLAEELADTPVRVNALGISGETPLARDHLNRKEKALGLTTPYPALPDVRDNLPAACFLLSEDAAHVSGQVLDARPPAWT</sequence>
<dbReference type="Gene3D" id="3.40.50.720">
    <property type="entry name" value="NAD(P)-binding Rossmann-like Domain"/>
    <property type="match status" value="1"/>
</dbReference>
<dbReference type="AlphaFoldDB" id="A0A5J6GL65"/>
<reference evidence="3 4" key="1">
    <citation type="submission" date="2017-09" db="EMBL/GenBank/DDBJ databases">
        <authorList>
            <person name="Lee N."/>
            <person name="Cho B.-K."/>
        </authorList>
    </citation>
    <scope>NUCLEOTIDE SEQUENCE [LARGE SCALE GENOMIC DNA]</scope>
    <source>
        <strain evidence="3 4">ATCC 12853</strain>
    </source>
</reference>
<dbReference type="EMBL" id="CP023699">
    <property type="protein sequence ID" value="QEU96209.1"/>
    <property type="molecule type" value="Genomic_DNA"/>
</dbReference>
<dbReference type="Proteomes" id="UP000325529">
    <property type="component" value="Chromosome"/>
</dbReference>
<dbReference type="InterPro" id="IPR002347">
    <property type="entry name" value="SDR_fam"/>
</dbReference>
<evidence type="ECO:0000256" key="1">
    <source>
        <dbReference type="ARBA" id="ARBA00006484"/>
    </source>
</evidence>